<dbReference type="Proteomes" id="UP001165289">
    <property type="component" value="Unassembled WGS sequence"/>
</dbReference>
<sequence>MREIDRIFSNRFALDFLKSVRQGVIDDQDEFIESEFLHRKVNLSHKSMLLLMEDIISKEINLHPKKEVLDLNNNVVQFICNRNEMTKKIFRTRWEEVAEEVYVEIVRHTKIIFSEQLSGIKKVISNLLDNLSKNSDERLGFDSDSNFEVSDETDRKKFTDTEIKESPCRAMVLYLEKYFDSKLTKEDLFTYFNHDFSIKGVKMIKIQKHWVLCDKSDDDTLALEEHIFNKLTNTKMFNHTEKLFNIYGYLKEFLSTLNCFEYELSKIQFGEFELVKKLKDEYEASALSCPEKCPSCGKLCERELHPHSGKCRIKTGHQICSMGGKVWKNDENRSAILYTCDDYKDSTEVKIPGKKMNWGEFKEQSGNEWDWTLPTDKDYTILQQNNREKMKNIWNKFGKGILKYHANRGTQIEFIPYTSLEEVLKAFQTFKFRICFVIDGTASMHSDIDKARVSVGQLISKYRTQGHGAMFSIVIYRDHCDGGNLIQKFPVELEFTNNHESVQTFLQGVRVFGGGDGPEAVLDGLATAVKGCNWDGKSGTRNIIIHIFDAPPYGDFPNYKSHSNGSDKGNCCCCNHGGLCKFDWKKDVWDKMRKANIEYYGISTGSQFPHFEKTMEDNLGRLFRDVQAVEKEMVNEAVVQIFIDYIVP</sequence>
<evidence type="ECO:0000256" key="2">
    <source>
        <dbReference type="ARBA" id="ARBA00022525"/>
    </source>
</evidence>
<dbReference type="CDD" id="cd00198">
    <property type="entry name" value="vWFA"/>
    <property type="match status" value="1"/>
</dbReference>
<dbReference type="AlphaFoldDB" id="A0AAV7JNL3"/>
<protein>
    <recommendedName>
        <fullName evidence="4">VWFA domain-containing protein</fullName>
    </recommendedName>
</protein>
<evidence type="ECO:0000259" key="4">
    <source>
        <dbReference type="PROSITE" id="PS50234"/>
    </source>
</evidence>
<keyword evidence="3" id="KW-0732">Signal</keyword>
<feature type="domain" description="VWFA" evidence="4">
    <location>
        <begin position="433"/>
        <end position="646"/>
    </location>
</feature>
<dbReference type="EMBL" id="JAKMXF010000311">
    <property type="protein sequence ID" value="KAI6650384.1"/>
    <property type="molecule type" value="Genomic_DNA"/>
</dbReference>
<comment type="caution">
    <text evidence="5">The sequence shown here is derived from an EMBL/GenBank/DDBJ whole genome shotgun (WGS) entry which is preliminary data.</text>
</comment>
<dbReference type="PANTHER" id="PTHR47763">
    <property type="entry name" value="ALPHA-PROTEIN KINASE VWKA"/>
    <property type="match status" value="1"/>
</dbReference>
<organism evidence="5 6">
    <name type="scientific">Oopsacas minuta</name>
    <dbReference type="NCBI Taxonomy" id="111878"/>
    <lineage>
        <taxon>Eukaryota</taxon>
        <taxon>Metazoa</taxon>
        <taxon>Porifera</taxon>
        <taxon>Hexactinellida</taxon>
        <taxon>Hexasterophora</taxon>
        <taxon>Lyssacinosida</taxon>
        <taxon>Leucopsacidae</taxon>
        <taxon>Oopsacas</taxon>
    </lineage>
</organism>
<dbReference type="InterPro" id="IPR036465">
    <property type="entry name" value="vWFA_dom_sf"/>
</dbReference>
<reference evidence="5 6" key="1">
    <citation type="journal article" date="2023" name="BMC Biol.">
        <title>The compact genome of the sponge Oopsacas minuta (Hexactinellida) is lacking key metazoan core genes.</title>
        <authorList>
            <person name="Santini S."/>
            <person name="Schenkelaars Q."/>
            <person name="Jourda C."/>
            <person name="Duchesne M."/>
            <person name="Belahbib H."/>
            <person name="Rocher C."/>
            <person name="Selva M."/>
            <person name="Riesgo A."/>
            <person name="Vervoort M."/>
            <person name="Leys S.P."/>
            <person name="Kodjabachian L."/>
            <person name="Le Bivic A."/>
            <person name="Borchiellini C."/>
            <person name="Claverie J.M."/>
            <person name="Renard E."/>
        </authorList>
    </citation>
    <scope>NUCLEOTIDE SEQUENCE [LARGE SCALE GENOMIC DNA]</scope>
    <source>
        <strain evidence="5">SPO-2</strain>
    </source>
</reference>
<dbReference type="PROSITE" id="PS50234">
    <property type="entry name" value="VWFA"/>
    <property type="match status" value="1"/>
</dbReference>
<accession>A0AAV7JNL3</accession>
<name>A0AAV7JNL3_9METZ</name>
<dbReference type="Pfam" id="PF25106">
    <property type="entry name" value="VWA_4"/>
    <property type="match status" value="1"/>
</dbReference>
<evidence type="ECO:0000313" key="6">
    <source>
        <dbReference type="Proteomes" id="UP001165289"/>
    </source>
</evidence>
<dbReference type="GO" id="GO:0005737">
    <property type="term" value="C:cytoplasm"/>
    <property type="evidence" value="ECO:0007669"/>
    <property type="project" value="TreeGrafter"/>
</dbReference>
<evidence type="ECO:0000256" key="1">
    <source>
        <dbReference type="ARBA" id="ARBA00004613"/>
    </source>
</evidence>
<dbReference type="GO" id="GO:0004674">
    <property type="term" value="F:protein serine/threonine kinase activity"/>
    <property type="evidence" value="ECO:0007669"/>
    <property type="project" value="TreeGrafter"/>
</dbReference>
<dbReference type="InterPro" id="IPR002035">
    <property type="entry name" value="VWF_A"/>
</dbReference>
<dbReference type="SUPFAM" id="SSF53300">
    <property type="entry name" value="vWA-like"/>
    <property type="match status" value="1"/>
</dbReference>
<evidence type="ECO:0000256" key="3">
    <source>
        <dbReference type="ARBA" id="ARBA00022729"/>
    </source>
</evidence>
<dbReference type="InterPro" id="IPR052969">
    <property type="entry name" value="Thr-specific_kinase-like"/>
</dbReference>
<evidence type="ECO:0000313" key="5">
    <source>
        <dbReference type="EMBL" id="KAI6650384.1"/>
    </source>
</evidence>
<dbReference type="PANTHER" id="PTHR47763:SF1">
    <property type="entry name" value="DUF659 DOMAIN-CONTAINING PROTEIN"/>
    <property type="match status" value="1"/>
</dbReference>
<keyword evidence="2" id="KW-0964">Secreted</keyword>
<keyword evidence="6" id="KW-1185">Reference proteome</keyword>
<gene>
    <name evidence="5" type="ORF">LOD99_5821</name>
</gene>
<proteinExistence type="predicted"/>
<dbReference type="Gene3D" id="3.40.50.410">
    <property type="entry name" value="von Willebrand factor, type A domain"/>
    <property type="match status" value="1"/>
</dbReference>
<comment type="subcellular location">
    <subcellularLocation>
        <location evidence="1">Secreted</location>
    </subcellularLocation>
</comment>
<dbReference type="InterPro" id="IPR056861">
    <property type="entry name" value="HMCN1-like_VWA"/>
</dbReference>